<evidence type="ECO:0000313" key="2">
    <source>
        <dbReference type="Proteomes" id="UP000198935"/>
    </source>
</evidence>
<dbReference type="AlphaFoldDB" id="A0A1H3PK48"/>
<keyword evidence="2" id="KW-1185">Reference proteome</keyword>
<dbReference type="Proteomes" id="UP000198935">
    <property type="component" value="Unassembled WGS sequence"/>
</dbReference>
<sequence length="35" mass="4019">MIFGETAFGKFLLRSYPTFVMMNMVDIFLGKGEAR</sequence>
<evidence type="ECO:0000313" key="1">
    <source>
        <dbReference type="EMBL" id="SDZ01353.1"/>
    </source>
</evidence>
<dbReference type="EMBL" id="FNPI01000005">
    <property type="protein sequence ID" value="SDZ01353.1"/>
    <property type="molecule type" value="Genomic_DNA"/>
</dbReference>
<organism evidence="1 2">
    <name type="scientific">Evansella caseinilytica</name>
    <dbReference type="NCBI Taxonomy" id="1503961"/>
    <lineage>
        <taxon>Bacteria</taxon>
        <taxon>Bacillati</taxon>
        <taxon>Bacillota</taxon>
        <taxon>Bacilli</taxon>
        <taxon>Bacillales</taxon>
        <taxon>Bacillaceae</taxon>
        <taxon>Evansella</taxon>
    </lineage>
</organism>
<gene>
    <name evidence="1" type="ORF">SAMN05421736_10581</name>
</gene>
<proteinExistence type="predicted"/>
<name>A0A1H3PK48_9BACI</name>
<reference evidence="2" key="1">
    <citation type="submission" date="2016-10" db="EMBL/GenBank/DDBJ databases">
        <authorList>
            <person name="Varghese N."/>
            <person name="Submissions S."/>
        </authorList>
    </citation>
    <scope>NUCLEOTIDE SEQUENCE [LARGE SCALE GENOMIC DNA]</scope>
    <source>
        <strain evidence="2">SP</strain>
    </source>
</reference>
<dbReference type="STRING" id="1503961.SAMN05421736_10581"/>
<protein>
    <submittedName>
        <fullName evidence="1">Uncharacterized protein</fullName>
    </submittedName>
</protein>
<accession>A0A1H3PK48</accession>